<evidence type="ECO:0000313" key="2">
    <source>
        <dbReference type="EMBL" id="KAH9426605.1"/>
    </source>
</evidence>
<name>A0ABQ8JVG6_DERPT</name>
<dbReference type="EMBL" id="NJHN03000008">
    <property type="protein sequence ID" value="KAH9426605.1"/>
    <property type="molecule type" value="Genomic_DNA"/>
</dbReference>
<feature type="transmembrane region" description="Helical" evidence="1">
    <location>
        <begin position="15"/>
        <end position="36"/>
    </location>
</feature>
<keyword evidence="1" id="KW-0812">Transmembrane</keyword>
<keyword evidence="1" id="KW-0472">Membrane</keyword>
<protein>
    <submittedName>
        <fullName evidence="2">Uncharacterized protein</fullName>
    </submittedName>
</protein>
<sequence length="65" mass="7457">MAATESIEVSRCSMVPIRLLFVASAAILQLIVLSLHENDLEHGQKMYRCQFEGRPFMFNTDLRDL</sequence>
<reference evidence="2 3" key="1">
    <citation type="journal article" date="2018" name="J. Allergy Clin. Immunol.">
        <title>High-quality assembly of Dermatophagoides pteronyssinus genome and transcriptome reveals a wide range of novel allergens.</title>
        <authorList>
            <person name="Liu X.Y."/>
            <person name="Yang K.Y."/>
            <person name="Wang M.Q."/>
            <person name="Kwok J.S."/>
            <person name="Zeng X."/>
            <person name="Yang Z."/>
            <person name="Xiao X.J."/>
            <person name="Lau C.P."/>
            <person name="Li Y."/>
            <person name="Huang Z.M."/>
            <person name="Ba J.G."/>
            <person name="Yim A.K."/>
            <person name="Ouyang C.Y."/>
            <person name="Ngai S.M."/>
            <person name="Chan T.F."/>
            <person name="Leung E.L."/>
            <person name="Liu L."/>
            <person name="Liu Z.G."/>
            <person name="Tsui S.K."/>
        </authorList>
    </citation>
    <scope>NUCLEOTIDE SEQUENCE [LARGE SCALE GENOMIC DNA]</scope>
    <source>
        <strain evidence="2">Derp</strain>
    </source>
</reference>
<keyword evidence="1" id="KW-1133">Transmembrane helix</keyword>
<comment type="caution">
    <text evidence="2">The sequence shown here is derived from an EMBL/GenBank/DDBJ whole genome shotgun (WGS) entry which is preliminary data.</text>
</comment>
<gene>
    <name evidence="2" type="ORF">DERP_002704</name>
</gene>
<reference evidence="2 3" key="2">
    <citation type="journal article" date="2022" name="Mol. Biol. Evol.">
        <title>Comparative Genomics Reveals Insights into the Divergent Evolution of Astigmatic Mites and Household Pest Adaptations.</title>
        <authorList>
            <person name="Xiong Q."/>
            <person name="Wan A.T."/>
            <person name="Liu X."/>
            <person name="Fung C.S."/>
            <person name="Xiao X."/>
            <person name="Malainual N."/>
            <person name="Hou J."/>
            <person name="Wang L."/>
            <person name="Wang M."/>
            <person name="Yang K.Y."/>
            <person name="Cui Y."/>
            <person name="Leung E.L."/>
            <person name="Nong W."/>
            <person name="Shin S.K."/>
            <person name="Au S.W."/>
            <person name="Jeong K.Y."/>
            <person name="Chew F.T."/>
            <person name="Hui J.H."/>
            <person name="Leung T.F."/>
            <person name="Tungtrongchitr A."/>
            <person name="Zhong N."/>
            <person name="Liu Z."/>
            <person name="Tsui S.K."/>
        </authorList>
    </citation>
    <scope>NUCLEOTIDE SEQUENCE [LARGE SCALE GENOMIC DNA]</scope>
    <source>
        <strain evidence="2">Derp</strain>
    </source>
</reference>
<organism evidence="2 3">
    <name type="scientific">Dermatophagoides pteronyssinus</name>
    <name type="common">European house dust mite</name>
    <dbReference type="NCBI Taxonomy" id="6956"/>
    <lineage>
        <taxon>Eukaryota</taxon>
        <taxon>Metazoa</taxon>
        <taxon>Ecdysozoa</taxon>
        <taxon>Arthropoda</taxon>
        <taxon>Chelicerata</taxon>
        <taxon>Arachnida</taxon>
        <taxon>Acari</taxon>
        <taxon>Acariformes</taxon>
        <taxon>Sarcoptiformes</taxon>
        <taxon>Astigmata</taxon>
        <taxon>Psoroptidia</taxon>
        <taxon>Analgoidea</taxon>
        <taxon>Pyroglyphidae</taxon>
        <taxon>Dermatophagoidinae</taxon>
        <taxon>Dermatophagoides</taxon>
    </lineage>
</organism>
<evidence type="ECO:0000313" key="3">
    <source>
        <dbReference type="Proteomes" id="UP000887458"/>
    </source>
</evidence>
<keyword evidence="3" id="KW-1185">Reference proteome</keyword>
<dbReference type="Proteomes" id="UP000887458">
    <property type="component" value="Unassembled WGS sequence"/>
</dbReference>
<proteinExistence type="predicted"/>
<evidence type="ECO:0000256" key="1">
    <source>
        <dbReference type="SAM" id="Phobius"/>
    </source>
</evidence>
<accession>A0ABQ8JVG6</accession>